<dbReference type="OrthoDB" id="3039972at2759"/>
<evidence type="ECO:0000256" key="1">
    <source>
        <dbReference type="SAM" id="Phobius"/>
    </source>
</evidence>
<evidence type="ECO:0000313" key="3">
    <source>
        <dbReference type="Proteomes" id="UP000297245"/>
    </source>
</evidence>
<organism evidence="2 3">
    <name type="scientific">Dendrothele bispora (strain CBS 962.96)</name>
    <dbReference type="NCBI Taxonomy" id="1314807"/>
    <lineage>
        <taxon>Eukaryota</taxon>
        <taxon>Fungi</taxon>
        <taxon>Dikarya</taxon>
        <taxon>Basidiomycota</taxon>
        <taxon>Agaricomycotina</taxon>
        <taxon>Agaricomycetes</taxon>
        <taxon>Agaricomycetidae</taxon>
        <taxon>Agaricales</taxon>
        <taxon>Agaricales incertae sedis</taxon>
        <taxon>Dendrothele</taxon>
    </lineage>
</organism>
<proteinExistence type="predicted"/>
<keyword evidence="3" id="KW-1185">Reference proteome</keyword>
<sequence>MATTGVLRVFVREALTIWTIEALFYGCYVVLFGIGTTVFFLRRKRLSTPCQSMWCYFWAILVLFVLVTVATVSSFISGAIEIYQAFDLGGLSESMTPEDMQTLEQRLGFVLKLCYLLANIVTDFIMIHRCYIIWPRNWLRWVLPLPVVISFASNCVGLSAIIMAMALVFGNLQPNMQLSLANHAQKMLFAFMSLNVINNVLLTVLIAGRVWWIGRKIAEVCQITNGSTSTLRRRYESSVALMKVSPLPDLYAVMTQIAGIAPTLIIVRVQLGVSIDNLNHTADTRRNTINSRQTCLEIMKTTETVIDSRTHSQILHSHEEKV</sequence>
<gene>
    <name evidence="2" type="ORF">K435DRAFT_839415</name>
</gene>
<dbReference type="Proteomes" id="UP000297245">
    <property type="component" value="Unassembled WGS sequence"/>
</dbReference>
<keyword evidence="1" id="KW-0812">Transmembrane</keyword>
<accession>A0A4S8M0J7</accession>
<keyword evidence="1" id="KW-0472">Membrane</keyword>
<name>A0A4S8M0J7_DENBC</name>
<feature type="transmembrane region" description="Helical" evidence="1">
    <location>
        <begin position="106"/>
        <end position="126"/>
    </location>
</feature>
<keyword evidence="1" id="KW-1133">Transmembrane helix</keyword>
<feature type="transmembrane region" description="Helical" evidence="1">
    <location>
        <begin position="22"/>
        <end position="41"/>
    </location>
</feature>
<reference evidence="2 3" key="1">
    <citation type="journal article" date="2019" name="Nat. Ecol. Evol.">
        <title>Megaphylogeny resolves global patterns of mushroom evolution.</title>
        <authorList>
            <person name="Varga T."/>
            <person name="Krizsan K."/>
            <person name="Foldi C."/>
            <person name="Dima B."/>
            <person name="Sanchez-Garcia M."/>
            <person name="Sanchez-Ramirez S."/>
            <person name="Szollosi G.J."/>
            <person name="Szarkandi J.G."/>
            <person name="Papp V."/>
            <person name="Albert L."/>
            <person name="Andreopoulos W."/>
            <person name="Angelini C."/>
            <person name="Antonin V."/>
            <person name="Barry K.W."/>
            <person name="Bougher N.L."/>
            <person name="Buchanan P."/>
            <person name="Buyck B."/>
            <person name="Bense V."/>
            <person name="Catcheside P."/>
            <person name="Chovatia M."/>
            <person name="Cooper J."/>
            <person name="Damon W."/>
            <person name="Desjardin D."/>
            <person name="Finy P."/>
            <person name="Geml J."/>
            <person name="Haridas S."/>
            <person name="Hughes K."/>
            <person name="Justo A."/>
            <person name="Karasinski D."/>
            <person name="Kautmanova I."/>
            <person name="Kiss B."/>
            <person name="Kocsube S."/>
            <person name="Kotiranta H."/>
            <person name="LaButti K.M."/>
            <person name="Lechner B.E."/>
            <person name="Liimatainen K."/>
            <person name="Lipzen A."/>
            <person name="Lukacs Z."/>
            <person name="Mihaltcheva S."/>
            <person name="Morgado L.N."/>
            <person name="Niskanen T."/>
            <person name="Noordeloos M.E."/>
            <person name="Ohm R.A."/>
            <person name="Ortiz-Santana B."/>
            <person name="Ovrebo C."/>
            <person name="Racz N."/>
            <person name="Riley R."/>
            <person name="Savchenko A."/>
            <person name="Shiryaev A."/>
            <person name="Soop K."/>
            <person name="Spirin V."/>
            <person name="Szebenyi C."/>
            <person name="Tomsovsky M."/>
            <person name="Tulloss R.E."/>
            <person name="Uehling J."/>
            <person name="Grigoriev I.V."/>
            <person name="Vagvolgyi C."/>
            <person name="Papp T."/>
            <person name="Martin F.M."/>
            <person name="Miettinen O."/>
            <person name="Hibbett D.S."/>
            <person name="Nagy L.G."/>
        </authorList>
    </citation>
    <scope>NUCLEOTIDE SEQUENCE [LARGE SCALE GENOMIC DNA]</scope>
    <source>
        <strain evidence="2 3">CBS 962.96</strain>
    </source>
</reference>
<protein>
    <submittedName>
        <fullName evidence="2">Uncharacterized protein</fullName>
    </submittedName>
</protein>
<dbReference type="EMBL" id="ML179197">
    <property type="protein sequence ID" value="THU95557.1"/>
    <property type="molecule type" value="Genomic_DNA"/>
</dbReference>
<evidence type="ECO:0000313" key="2">
    <source>
        <dbReference type="EMBL" id="THU95557.1"/>
    </source>
</evidence>
<feature type="transmembrane region" description="Helical" evidence="1">
    <location>
        <begin position="53"/>
        <end position="86"/>
    </location>
</feature>
<feature type="transmembrane region" description="Helical" evidence="1">
    <location>
        <begin position="138"/>
        <end position="167"/>
    </location>
</feature>
<feature type="transmembrane region" description="Helical" evidence="1">
    <location>
        <begin position="187"/>
        <end position="207"/>
    </location>
</feature>
<dbReference type="AlphaFoldDB" id="A0A4S8M0J7"/>